<dbReference type="Pfam" id="PF01169">
    <property type="entry name" value="GDT1"/>
    <property type="match status" value="2"/>
</dbReference>
<feature type="transmembrane region" description="Helical" evidence="6">
    <location>
        <begin position="68"/>
        <end position="88"/>
    </location>
</feature>
<sequence>MEFVGAMLVAFVAIFPVELPDKTFVATLVLSTRYPPLPTWIGVVLAFAVQCAVAVTAGHLISRLPQRPVQLVAAGLFLVGAIVLARGARKADAQEREAEEEYSAKVTERKTGLRAVGASFVVLFAAEWGDLSQLLTASLVASGRPPIATGLGAWLALATVSGLAVLLGRWLLKRVKLSLIRYIGAGVCLALATVTIISAI</sequence>
<feature type="transmembrane region" description="Helical" evidence="6">
    <location>
        <begin position="40"/>
        <end position="61"/>
    </location>
</feature>
<comment type="caution">
    <text evidence="6">Lacks conserved residue(s) required for the propagation of feature annotation.</text>
</comment>
<evidence type="ECO:0000256" key="6">
    <source>
        <dbReference type="RuleBase" id="RU365102"/>
    </source>
</evidence>
<feature type="transmembrane region" description="Helical" evidence="6">
    <location>
        <begin position="151"/>
        <end position="172"/>
    </location>
</feature>
<organism evidence="7 8">
    <name type="scientific">Rhizocola hellebori</name>
    <dbReference type="NCBI Taxonomy" id="1392758"/>
    <lineage>
        <taxon>Bacteria</taxon>
        <taxon>Bacillati</taxon>
        <taxon>Actinomycetota</taxon>
        <taxon>Actinomycetes</taxon>
        <taxon>Micromonosporales</taxon>
        <taxon>Micromonosporaceae</taxon>
        <taxon>Rhizocola</taxon>
    </lineage>
</organism>
<dbReference type="EMBL" id="BONY01000078">
    <property type="protein sequence ID" value="GIH09837.1"/>
    <property type="molecule type" value="Genomic_DNA"/>
</dbReference>
<dbReference type="PANTHER" id="PTHR12608">
    <property type="entry name" value="TRANSMEMBRANE PROTEIN HTP-1 RELATED"/>
    <property type="match status" value="1"/>
</dbReference>
<gene>
    <name evidence="7" type="ORF">Rhe02_79040</name>
</gene>
<comment type="subcellular location">
    <subcellularLocation>
        <location evidence="1 6">Membrane</location>
        <topology evidence="1 6">Multi-pass membrane protein</topology>
    </subcellularLocation>
</comment>
<proteinExistence type="inferred from homology"/>
<dbReference type="RefSeq" id="WP_203913566.1">
    <property type="nucleotide sequence ID" value="NZ_BONY01000078.1"/>
</dbReference>
<protein>
    <recommendedName>
        <fullName evidence="6">GDT1 family protein</fullName>
    </recommendedName>
</protein>
<feature type="transmembrane region" description="Helical" evidence="6">
    <location>
        <begin position="179"/>
        <end position="199"/>
    </location>
</feature>
<evidence type="ECO:0000313" key="7">
    <source>
        <dbReference type="EMBL" id="GIH09837.1"/>
    </source>
</evidence>
<evidence type="ECO:0000256" key="4">
    <source>
        <dbReference type="ARBA" id="ARBA00022989"/>
    </source>
</evidence>
<evidence type="ECO:0000256" key="3">
    <source>
        <dbReference type="ARBA" id="ARBA00022692"/>
    </source>
</evidence>
<dbReference type="InterPro" id="IPR001727">
    <property type="entry name" value="GDT1-like"/>
</dbReference>
<dbReference type="GO" id="GO:0016020">
    <property type="term" value="C:membrane"/>
    <property type="evidence" value="ECO:0007669"/>
    <property type="project" value="UniProtKB-SubCell"/>
</dbReference>
<comment type="similarity">
    <text evidence="2 6">Belongs to the GDT1 family.</text>
</comment>
<evidence type="ECO:0000256" key="1">
    <source>
        <dbReference type="ARBA" id="ARBA00004141"/>
    </source>
</evidence>
<dbReference type="GO" id="GO:0046873">
    <property type="term" value="F:metal ion transmembrane transporter activity"/>
    <property type="evidence" value="ECO:0007669"/>
    <property type="project" value="InterPro"/>
</dbReference>
<dbReference type="PANTHER" id="PTHR12608:SF1">
    <property type="entry name" value="TRANSMEMBRANE PROTEIN 165"/>
    <property type="match status" value="1"/>
</dbReference>
<name>A0A8J3VKS7_9ACTN</name>
<accession>A0A8J3VKS7</accession>
<evidence type="ECO:0000256" key="5">
    <source>
        <dbReference type="ARBA" id="ARBA00023136"/>
    </source>
</evidence>
<keyword evidence="5 6" id="KW-0472">Membrane</keyword>
<evidence type="ECO:0000256" key="2">
    <source>
        <dbReference type="ARBA" id="ARBA00009190"/>
    </source>
</evidence>
<keyword evidence="3 6" id="KW-0812">Transmembrane</keyword>
<keyword evidence="8" id="KW-1185">Reference proteome</keyword>
<reference evidence="7" key="1">
    <citation type="submission" date="2021-01" db="EMBL/GenBank/DDBJ databases">
        <title>Whole genome shotgun sequence of Rhizocola hellebori NBRC 109834.</title>
        <authorList>
            <person name="Komaki H."/>
            <person name="Tamura T."/>
        </authorList>
    </citation>
    <scope>NUCLEOTIDE SEQUENCE</scope>
    <source>
        <strain evidence="7">NBRC 109834</strain>
    </source>
</reference>
<dbReference type="Proteomes" id="UP000612899">
    <property type="component" value="Unassembled WGS sequence"/>
</dbReference>
<dbReference type="AlphaFoldDB" id="A0A8J3VKS7"/>
<evidence type="ECO:0000313" key="8">
    <source>
        <dbReference type="Proteomes" id="UP000612899"/>
    </source>
</evidence>
<comment type="caution">
    <text evidence="7">The sequence shown here is derived from an EMBL/GenBank/DDBJ whole genome shotgun (WGS) entry which is preliminary data.</text>
</comment>
<keyword evidence="4 6" id="KW-1133">Transmembrane helix</keyword>